<name>M2NC63_BAUPA</name>
<dbReference type="KEGG" id="bcom:BAUCODRAFT_475913"/>
<evidence type="ECO:0000256" key="1">
    <source>
        <dbReference type="SAM" id="MobiDB-lite"/>
    </source>
</evidence>
<keyword evidence="3" id="KW-1185">Reference proteome</keyword>
<protein>
    <submittedName>
        <fullName evidence="2">Uncharacterized protein</fullName>
    </submittedName>
</protein>
<evidence type="ECO:0000313" key="3">
    <source>
        <dbReference type="Proteomes" id="UP000011761"/>
    </source>
</evidence>
<dbReference type="Proteomes" id="UP000011761">
    <property type="component" value="Unassembled WGS sequence"/>
</dbReference>
<accession>M2NC63</accession>
<dbReference type="HOGENOM" id="CLU_1927208_0_0_1"/>
<gene>
    <name evidence="2" type="ORF">BAUCODRAFT_475913</name>
</gene>
<sequence length="131" mass="14262">MMKGLARDPSGRSGKAKDSKLHDMWDTQQRNPAAEVGLAANHPIIAGIDKSGNSHGLPPHAGTTLRMLRNLTLLAFRAQLSLLASLLRGKWRTIAVRISSMSTMMSGAYIGRRSMPELLAEAIRCDKLNGR</sequence>
<dbReference type="RefSeq" id="XP_007676531.1">
    <property type="nucleotide sequence ID" value="XM_007678341.1"/>
</dbReference>
<evidence type="ECO:0000313" key="2">
    <source>
        <dbReference type="EMBL" id="EMC96470.1"/>
    </source>
</evidence>
<proteinExistence type="predicted"/>
<reference evidence="2 3" key="1">
    <citation type="journal article" date="2012" name="PLoS Pathog.">
        <title>Diverse lifestyles and strategies of plant pathogenesis encoded in the genomes of eighteen Dothideomycetes fungi.</title>
        <authorList>
            <person name="Ohm R.A."/>
            <person name="Feau N."/>
            <person name="Henrissat B."/>
            <person name="Schoch C.L."/>
            <person name="Horwitz B.A."/>
            <person name="Barry K.W."/>
            <person name="Condon B.J."/>
            <person name="Copeland A.C."/>
            <person name="Dhillon B."/>
            <person name="Glaser F."/>
            <person name="Hesse C.N."/>
            <person name="Kosti I."/>
            <person name="LaButti K."/>
            <person name="Lindquist E.A."/>
            <person name="Lucas S."/>
            <person name="Salamov A.A."/>
            <person name="Bradshaw R.E."/>
            <person name="Ciuffetti L."/>
            <person name="Hamelin R.C."/>
            <person name="Kema G.H.J."/>
            <person name="Lawrence C."/>
            <person name="Scott J.A."/>
            <person name="Spatafora J.W."/>
            <person name="Turgeon B.G."/>
            <person name="de Wit P.J.G.M."/>
            <person name="Zhong S."/>
            <person name="Goodwin S.B."/>
            <person name="Grigoriev I.V."/>
        </authorList>
    </citation>
    <scope>NUCLEOTIDE SEQUENCE [LARGE SCALE GENOMIC DNA]</scope>
    <source>
        <strain evidence="2 3">UAMH 10762</strain>
    </source>
</reference>
<dbReference type="AlphaFoldDB" id="M2NC63"/>
<organism evidence="2 3">
    <name type="scientific">Baudoinia panamericana (strain UAMH 10762)</name>
    <name type="common">Angels' share fungus</name>
    <name type="synonym">Baudoinia compniacensis (strain UAMH 10762)</name>
    <dbReference type="NCBI Taxonomy" id="717646"/>
    <lineage>
        <taxon>Eukaryota</taxon>
        <taxon>Fungi</taxon>
        <taxon>Dikarya</taxon>
        <taxon>Ascomycota</taxon>
        <taxon>Pezizomycotina</taxon>
        <taxon>Dothideomycetes</taxon>
        <taxon>Dothideomycetidae</taxon>
        <taxon>Mycosphaerellales</taxon>
        <taxon>Teratosphaeriaceae</taxon>
        <taxon>Baudoinia</taxon>
    </lineage>
</organism>
<dbReference type="EMBL" id="KB445555">
    <property type="protein sequence ID" value="EMC96470.1"/>
    <property type="molecule type" value="Genomic_DNA"/>
</dbReference>
<feature type="region of interest" description="Disordered" evidence="1">
    <location>
        <begin position="1"/>
        <end position="22"/>
    </location>
</feature>
<dbReference type="GeneID" id="19114719"/>